<dbReference type="AlphaFoldDB" id="A0A1X6YDI4"/>
<evidence type="ECO:0000256" key="3">
    <source>
        <dbReference type="ARBA" id="ARBA00022801"/>
    </source>
</evidence>
<sequence>MIQLPLRVARRHQRLGRTQFAALPWRMVNDSLEVCLITSRGRGRWILPKGWPMDRATPAEAAAREAREEAGLIGLPEDRCLGVWSYVKGGAKTGSPHFAMVFPVHVTQVLGDWPERGQRRRKWFSRERAAAKLDAPELRQMVLLFDPAPLRPVAAPQPPFAGS</sequence>
<dbReference type="EMBL" id="FWFY01000001">
    <property type="protein sequence ID" value="SLN17544.1"/>
    <property type="molecule type" value="Genomic_DNA"/>
</dbReference>
<dbReference type="GO" id="GO:0016462">
    <property type="term" value="F:pyrophosphatase activity"/>
    <property type="evidence" value="ECO:0007669"/>
    <property type="project" value="InterPro"/>
</dbReference>
<evidence type="ECO:0000313" key="8">
    <source>
        <dbReference type="Proteomes" id="UP000193495"/>
    </source>
</evidence>
<gene>
    <name evidence="6" type="ORF">CLV79_10392</name>
    <name evidence="7" type="ORF">LOS8367_00308</name>
</gene>
<evidence type="ECO:0000259" key="5">
    <source>
        <dbReference type="PROSITE" id="PS51462"/>
    </source>
</evidence>
<proteinExistence type="predicted"/>
<evidence type="ECO:0000313" key="6">
    <source>
        <dbReference type="EMBL" id="PSK87045.1"/>
    </source>
</evidence>
<dbReference type="InterPro" id="IPR000086">
    <property type="entry name" value="NUDIX_hydrolase_dom"/>
</dbReference>
<evidence type="ECO:0000313" key="9">
    <source>
        <dbReference type="Proteomes" id="UP000240624"/>
    </source>
</evidence>
<name>A0A1X6YDI4_9RHOB</name>
<dbReference type="PANTHER" id="PTHR12629">
    <property type="entry name" value="DIPHOSPHOINOSITOL POLYPHOSPHATE PHOSPHOHYDROLASE"/>
    <property type="match status" value="1"/>
</dbReference>
<comment type="cofactor">
    <cofactor evidence="1">
        <name>Mg(2+)</name>
        <dbReference type="ChEBI" id="CHEBI:18420"/>
    </cofactor>
</comment>
<evidence type="ECO:0000256" key="1">
    <source>
        <dbReference type="ARBA" id="ARBA00001946"/>
    </source>
</evidence>
<dbReference type="EMBL" id="PYGB01000003">
    <property type="protein sequence ID" value="PSK87045.1"/>
    <property type="molecule type" value="Genomic_DNA"/>
</dbReference>
<dbReference type="CDD" id="cd04666">
    <property type="entry name" value="NUDIX_DIPP2_like_Nudt4"/>
    <property type="match status" value="1"/>
</dbReference>
<dbReference type="Proteomes" id="UP000240624">
    <property type="component" value="Unassembled WGS sequence"/>
</dbReference>
<keyword evidence="9" id="KW-1185">Reference proteome</keyword>
<dbReference type="SUPFAM" id="SSF55811">
    <property type="entry name" value="Nudix"/>
    <property type="match status" value="1"/>
</dbReference>
<keyword evidence="4" id="KW-0460">Magnesium</keyword>
<protein>
    <submittedName>
        <fullName evidence="7">NUDIX domain protein</fullName>
    </submittedName>
    <submittedName>
        <fullName evidence="6">NUDIX domain-containing protein</fullName>
    </submittedName>
</protein>
<dbReference type="Proteomes" id="UP000193495">
    <property type="component" value="Unassembled WGS sequence"/>
</dbReference>
<dbReference type="PROSITE" id="PS51462">
    <property type="entry name" value="NUDIX"/>
    <property type="match status" value="1"/>
</dbReference>
<reference evidence="6 9" key="2">
    <citation type="submission" date="2018-03" db="EMBL/GenBank/DDBJ databases">
        <title>Genomic Encyclopedia of Archaeal and Bacterial Type Strains, Phase II (KMG-II): from individual species to whole genera.</title>
        <authorList>
            <person name="Goeker M."/>
        </authorList>
    </citation>
    <scope>NUCLEOTIDE SEQUENCE [LARGE SCALE GENOMIC DNA]</scope>
    <source>
        <strain evidence="6 9">DSM 29956</strain>
    </source>
</reference>
<dbReference type="Pfam" id="PF00293">
    <property type="entry name" value="NUDIX"/>
    <property type="match status" value="1"/>
</dbReference>
<evidence type="ECO:0000256" key="4">
    <source>
        <dbReference type="ARBA" id="ARBA00022842"/>
    </source>
</evidence>
<dbReference type="InterPro" id="IPR015797">
    <property type="entry name" value="NUDIX_hydrolase-like_dom_sf"/>
</dbReference>
<organism evidence="7 8">
    <name type="scientific">Limimaricola soesokkakensis</name>
    <dbReference type="NCBI Taxonomy" id="1343159"/>
    <lineage>
        <taxon>Bacteria</taxon>
        <taxon>Pseudomonadati</taxon>
        <taxon>Pseudomonadota</taxon>
        <taxon>Alphaproteobacteria</taxon>
        <taxon>Rhodobacterales</taxon>
        <taxon>Paracoccaceae</taxon>
        <taxon>Limimaricola</taxon>
    </lineage>
</organism>
<keyword evidence="2" id="KW-0479">Metal-binding</keyword>
<evidence type="ECO:0000313" key="7">
    <source>
        <dbReference type="EMBL" id="SLN17544.1"/>
    </source>
</evidence>
<dbReference type="InterPro" id="IPR047198">
    <property type="entry name" value="DDP-like_NUDIX"/>
</dbReference>
<dbReference type="RefSeq" id="WP_085894679.1">
    <property type="nucleotide sequence ID" value="NZ_FWFY01000001.1"/>
</dbReference>
<dbReference type="OrthoDB" id="7066910at2"/>
<dbReference type="PANTHER" id="PTHR12629:SF0">
    <property type="entry name" value="DIPHOSPHOINOSITOL-POLYPHOSPHATE DIPHOSPHATASE"/>
    <property type="match status" value="1"/>
</dbReference>
<reference evidence="7 8" key="1">
    <citation type="submission" date="2017-03" db="EMBL/GenBank/DDBJ databases">
        <authorList>
            <person name="Afonso C.L."/>
            <person name="Miller P.J."/>
            <person name="Scott M.A."/>
            <person name="Spackman E."/>
            <person name="Goraichik I."/>
            <person name="Dimitrov K.M."/>
            <person name="Suarez D.L."/>
            <person name="Swayne D.E."/>
        </authorList>
    </citation>
    <scope>NUCLEOTIDE SEQUENCE [LARGE SCALE GENOMIC DNA]</scope>
    <source>
        <strain evidence="7 8">CECT 8367</strain>
    </source>
</reference>
<evidence type="ECO:0000256" key="2">
    <source>
        <dbReference type="ARBA" id="ARBA00022723"/>
    </source>
</evidence>
<accession>A0A1X6YDI4</accession>
<feature type="domain" description="Nudix hydrolase" evidence="5">
    <location>
        <begin position="15"/>
        <end position="146"/>
    </location>
</feature>
<dbReference type="GO" id="GO:0046872">
    <property type="term" value="F:metal ion binding"/>
    <property type="evidence" value="ECO:0007669"/>
    <property type="project" value="UniProtKB-KW"/>
</dbReference>
<dbReference type="Gene3D" id="3.90.79.10">
    <property type="entry name" value="Nucleoside Triphosphate Pyrophosphohydrolase"/>
    <property type="match status" value="1"/>
</dbReference>
<dbReference type="GO" id="GO:0005737">
    <property type="term" value="C:cytoplasm"/>
    <property type="evidence" value="ECO:0007669"/>
    <property type="project" value="TreeGrafter"/>
</dbReference>
<keyword evidence="3" id="KW-0378">Hydrolase</keyword>